<keyword evidence="8" id="KW-1185">Reference proteome</keyword>
<dbReference type="Pfam" id="PF12851">
    <property type="entry name" value="Tet_JBP"/>
    <property type="match status" value="1"/>
</dbReference>
<protein>
    <recommendedName>
        <fullName evidence="6">2OGFeDO JBP1/TET oxygenase domain-containing protein</fullName>
    </recommendedName>
</protein>
<evidence type="ECO:0000256" key="4">
    <source>
        <dbReference type="ARBA" id="ARBA00023002"/>
    </source>
</evidence>
<dbReference type="Proteomes" id="UP000053647">
    <property type="component" value="Unassembled WGS sequence"/>
</dbReference>
<accession>A0A0C9TEZ4</accession>
<sequence length="159" mass="17385">WLQDISPVDNLWSTLLSIVHPEAHKAGMDAISALKGAVVTKIPVTWHSPFSGIDLIANRLTPGHRDAGGAATFYDLLVSLGEGHQATLHIEDVKAELAYKPGTGVFITGRILEHAIPRWEGGERVALAYYMKDKVHDKLGVPRPTLPMQKGWLMTCTGR</sequence>
<feature type="non-terminal residue" evidence="7">
    <location>
        <position position="1"/>
    </location>
</feature>
<proteinExistence type="predicted"/>
<dbReference type="EMBL" id="KN819345">
    <property type="protein sequence ID" value="KIJ14150.1"/>
    <property type="molecule type" value="Genomic_DNA"/>
</dbReference>
<dbReference type="GO" id="GO:0046872">
    <property type="term" value="F:metal ion binding"/>
    <property type="evidence" value="ECO:0007669"/>
    <property type="project" value="UniProtKB-KW"/>
</dbReference>
<name>A0A0C9TEZ4_PAXIN</name>
<feature type="domain" description="2OGFeDO JBP1/TET oxygenase" evidence="6">
    <location>
        <begin position="10"/>
        <end position="132"/>
    </location>
</feature>
<keyword evidence="2" id="KW-0479">Metal-binding</keyword>
<evidence type="ECO:0000256" key="1">
    <source>
        <dbReference type="ARBA" id="ARBA00001954"/>
    </source>
</evidence>
<organism evidence="7 8">
    <name type="scientific">Paxillus involutus ATCC 200175</name>
    <dbReference type="NCBI Taxonomy" id="664439"/>
    <lineage>
        <taxon>Eukaryota</taxon>
        <taxon>Fungi</taxon>
        <taxon>Dikarya</taxon>
        <taxon>Basidiomycota</taxon>
        <taxon>Agaricomycotina</taxon>
        <taxon>Agaricomycetes</taxon>
        <taxon>Agaricomycetidae</taxon>
        <taxon>Boletales</taxon>
        <taxon>Paxilineae</taxon>
        <taxon>Paxillaceae</taxon>
        <taxon>Paxillus</taxon>
    </lineage>
</organism>
<comment type="cofactor">
    <cofactor evidence="1">
        <name>Fe(2+)</name>
        <dbReference type="ChEBI" id="CHEBI:29033"/>
    </cofactor>
</comment>
<evidence type="ECO:0000259" key="6">
    <source>
        <dbReference type="Pfam" id="PF12851"/>
    </source>
</evidence>
<dbReference type="GO" id="GO:0051213">
    <property type="term" value="F:dioxygenase activity"/>
    <property type="evidence" value="ECO:0007669"/>
    <property type="project" value="UniProtKB-KW"/>
</dbReference>
<reference evidence="8" key="2">
    <citation type="submission" date="2015-01" db="EMBL/GenBank/DDBJ databases">
        <title>Evolutionary Origins and Diversification of the Mycorrhizal Mutualists.</title>
        <authorList>
            <consortium name="DOE Joint Genome Institute"/>
            <consortium name="Mycorrhizal Genomics Consortium"/>
            <person name="Kohler A."/>
            <person name="Kuo A."/>
            <person name="Nagy L.G."/>
            <person name="Floudas D."/>
            <person name="Copeland A."/>
            <person name="Barry K.W."/>
            <person name="Cichocki N."/>
            <person name="Veneault-Fourrey C."/>
            <person name="LaButti K."/>
            <person name="Lindquist E.A."/>
            <person name="Lipzen A."/>
            <person name="Lundell T."/>
            <person name="Morin E."/>
            <person name="Murat C."/>
            <person name="Riley R."/>
            <person name="Ohm R."/>
            <person name="Sun H."/>
            <person name="Tunlid A."/>
            <person name="Henrissat B."/>
            <person name="Grigoriev I.V."/>
            <person name="Hibbett D.S."/>
            <person name="Martin F."/>
        </authorList>
    </citation>
    <scope>NUCLEOTIDE SEQUENCE [LARGE SCALE GENOMIC DNA]</scope>
    <source>
        <strain evidence="8">ATCC 200175</strain>
    </source>
</reference>
<gene>
    <name evidence="7" type="ORF">PAXINDRAFT_79769</name>
</gene>
<evidence type="ECO:0000256" key="5">
    <source>
        <dbReference type="ARBA" id="ARBA00023004"/>
    </source>
</evidence>
<dbReference type="InterPro" id="IPR024779">
    <property type="entry name" value="2OGFeDO_JBP1/TET_oxygenase_dom"/>
</dbReference>
<keyword evidence="5" id="KW-0408">Iron</keyword>
<evidence type="ECO:0000313" key="7">
    <source>
        <dbReference type="EMBL" id="KIJ14150.1"/>
    </source>
</evidence>
<dbReference type="HOGENOM" id="CLU_039070_2_0_1"/>
<evidence type="ECO:0000313" key="8">
    <source>
        <dbReference type="Proteomes" id="UP000053647"/>
    </source>
</evidence>
<dbReference type="Gene3D" id="3.60.130.30">
    <property type="match status" value="1"/>
</dbReference>
<keyword evidence="4" id="KW-0560">Oxidoreductase</keyword>
<reference evidence="7 8" key="1">
    <citation type="submission" date="2014-06" db="EMBL/GenBank/DDBJ databases">
        <authorList>
            <consortium name="DOE Joint Genome Institute"/>
            <person name="Kuo A."/>
            <person name="Kohler A."/>
            <person name="Nagy L.G."/>
            <person name="Floudas D."/>
            <person name="Copeland A."/>
            <person name="Barry K.W."/>
            <person name="Cichocki N."/>
            <person name="Veneault-Fourrey C."/>
            <person name="LaButti K."/>
            <person name="Lindquist E.A."/>
            <person name="Lipzen A."/>
            <person name="Lundell T."/>
            <person name="Morin E."/>
            <person name="Murat C."/>
            <person name="Sun H."/>
            <person name="Tunlid A."/>
            <person name="Henrissat B."/>
            <person name="Grigoriev I.V."/>
            <person name="Hibbett D.S."/>
            <person name="Martin F."/>
            <person name="Nordberg H.P."/>
            <person name="Cantor M.N."/>
            <person name="Hua S.X."/>
        </authorList>
    </citation>
    <scope>NUCLEOTIDE SEQUENCE [LARGE SCALE GENOMIC DNA]</scope>
    <source>
        <strain evidence="7 8">ATCC 200175</strain>
    </source>
</reference>
<evidence type="ECO:0000256" key="2">
    <source>
        <dbReference type="ARBA" id="ARBA00022723"/>
    </source>
</evidence>
<dbReference type="AlphaFoldDB" id="A0A0C9TEZ4"/>
<keyword evidence="3" id="KW-0223">Dioxygenase</keyword>
<dbReference type="OrthoDB" id="3200752at2759"/>
<evidence type="ECO:0000256" key="3">
    <source>
        <dbReference type="ARBA" id="ARBA00022964"/>
    </source>
</evidence>